<feature type="domain" description="Reverse transcriptase" evidence="1">
    <location>
        <begin position="1"/>
        <end position="316"/>
    </location>
</feature>
<proteinExistence type="predicted"/>
<dbReference type="CDD" id="cd01651">
    <property type="entry name" value="RT_G2_intron"/>
    <property type="match status" value="1"/>
</dbReference>
<evidence type="ECO:0000259" key="1">
    <source>
        <dbReference type="PROSITE" id="PS50878"/>
    </source>
</evidence>
<protein>
    <recommendedName>
        <fullName evidence="1">Reverse transcriptase domain-containing protein</fullName>
    </recommendedName>
</protein>
<comment type="caution">
    <text evidence="2">The sequence shown here is derived from an EMBL/GenBank/DDBJ whole genome shotgun (WGS) entry which is preliminary data.</text>
</comment>
<dbReference type="InterPro" id="IPR051083">
    <property type="entry name" value="GrpII_Intron_Splice-Mob/Def"/>
</dbReference>
<reference evidence="2 3" key="1">
    <citation type="submission" date="2019-01" db="EMBL/GenBank/DDBJ databases">
        <title>Draft genome sequence of Lactobacillus paraplantarum OSY-TC318, a Producer of the novel lantibiotic Paraplantaracin TC318.</title>
        <authorList>
            <person name="Hussein W.E."/>
            <person name="Huang E."/>
            <person name="Yousef A.E."/>
        </authorList>
    </citation>
    <scope>NUCLEOTIDE SEQUENCE [LARGE SCALE GENOMIC DNA]</scope>
    <source>
        <strain evidence="2 3">OSY-TC318</strain>
    </source>
</reference>
<dbReference type="SUPFAM" id="SSF56672">
    <property type="entry name" value="DNA/RNA polymerases"/>
    <property type="match status" value="1"/>
</dbReference>
<name>A0A4Q9Y6X4_9LACO</name>
<accession>A0A4Q9Y6X4</accession>
<dbReference type="Pfam" id="PF00078">
    <property type="entry name" value="RVT_1"/>
    <property type="match status" value="1"/>
</dbReference>
<dbReference type="InterPro" id="IPR000477">
    <property type="entry name" value="RT_dom"/>
</dbReference>
<evidence type="ECO:0000313" key="3">
    <source>
        <dbReference type="Proteomes" id="UP000292648"/>
    </source>
</evidence>
<sequence length="467" mass="55108">MSAKKKLLKKFRYDTYVTSFRHLPFIEFKIKLNKYGLLDAESGSKGIHEKVRTISLPSHHDSFLFKYYGRILSMCYEQFVEDTDINNIAIAYRHGKSNITGAKEVFDFLWQVGDSWIIKGDFSAFFDNLNHQILFKNANRVIKQYFNGRIPKDWQSVLKAITKYRSIQKEELKSFKQYAGRYQVEAKTLSKMMRSGKIKVGKLNKKGIPQGTSISSVLANIYMLEFDELVQKLLDNYGGFYRRYSDDFAIVVPINNCDLEEIHKLLKQIQQLCQSRVLLAIEDHKSKSLYFDAQQKIIYQAGTSKRYNFDFLGFSFTGKKVILRPKTIYKFHYKGKHAIYLLRRNVNERDIASSLNYKLMKNIYLSNRPVNKQKKIVMRLDNIHESIKHRETLKFRKKVTTMYLINKPLFQQNMLYYAKLAQEKFSENIPNTTSHYQVNIEKPIVKQIGSFQRMFGKIRLNRPYRNC</sequence>
<dbReference type="PROSITE" id="PS50878">
    <property type="entry name" value="RT_POL"/>
    <property type="match status" value="1"/>
</dbReference>
<dbReference type="InterPro" id="IPR043502">
    <property type="entry name" value="DNA/RNA_pol_sf"/>
</dbReference>
<dbReference type="EMBL" id="SEHH01000040">
    <property type="protein sequence ID" value="TBX47101.1"/>
    <property type="molecule type" value="Genomic_DNA"/>
</dbReference>
<dbReference type="PANTHER" id="PTHR34047:SF8">
    <property type="entry name" value="PROTEIN YKFC"/>
    <property type="match status" value="1"/>
</dbReference>
<dbReference type="Proteomes" id="UP000292648">
    <property type="component" value="Unassembled WGS sequence"/>
</dbReference>
<gene>
    <name evidence="2" type="ORF">EUZ87_05260</name>
</gene>
<organism evidence="2 3">
    <name type="scientific">Lactiplantibacillus paraplantarum</name>
    <dbReference type="NCBI Taxonomy" id="60520"/>
    <lineage>
        <taxon>Bacteria</taxon>
        <taxon>Bacillati</taxon>
        <taxon>Bacillota</taxon>
        <taxon>Bacilli</taxon>
        <taxon>Lactobacillales</taxon>
        <taxon>Lactobacillaceae</taxon>
        <taxon>Lactiplantibacillus</taxon>
    </lineage>
</organism>
<dbReference type="PANTHER" id="PTHR34047">
    <property type="entry name" value="NUCLEAR INTRON MATURASE 1, MITOCHONDRIAL-RELATED"/>
    <property type="match status" value="1"/>
</dbReference>
<dbReference type="AlphaFoldDB" id="A0A4Q9Y6X4"/>
<evidence type="ECO:0000313" key="2">
    <source>
        <dbReference type="EMBL" id="TBX47101.1"/>
    </source>
</evidence>